<gene>
    <name evidence="1" type="ORF">WOSG25_110380</name>
</gene>
<dbReference type="RefSeq" id="WP_027699520.1">
    <property type="nucleotide sequence ID" value="NZ_DF820494.1"/>
</dbReference>
<dbReference type="Proteomes" id="UP000030643">
    <property type="component" value="Unassembled WGS sequence"/>
</dbReference>
<keyword evidence="2" id="KW-1185">Reference proteome</keyword>
<name>A0A069CUS6_WEIOS</name>
<accession>A0A069CUS6</accession>
<dbReference type="EMBL" id="DF820494">
    <property type="protein sequence ID" value="GAK31560.1"/>
    <property type="molecule type" value="Genomic_DNA"/>
</dbReference>
<dbReference type="AlphaFoldDB" id="A0A069CUS6"/>
<reference evidence="2" key="1">
    <citation type="journal article" date="2014" name="Genome Announc.">
        <title>Draft genome sequence of Weissella oryzae SG25T, isolated from fermented rice grains.</title>
        <authorList>
            <person name="Tanizawa Y."/>
            <person name="Fujisawa T."/>
            <person name="Mochizuki T."/>
            <person name="Kaminuma E."/>
            <person name="Suzuki Y."/>
            <person name="Nakamura Y."/>
            <person name="Tohno M."/>
        </authorList>
    </citation>
    <scope>NUCLEOTIDE SEQUENCE [LARGE SCALE GENOMIC DNA]</scope>
    <source>
        <strain evidence="2">DSM 25784 / JCM 18191 / LMG 30913 / SG25</strain>
    </source>
</reference>
<dbReference type="STRING" id="1329250.WOSG25_110380"/>
<evidence type="ECO:0000313" key="1">
    <source>
        <dbReference type="EMBL" id="GAK31560.1"/>
    </source>
</evidence>
<proteinExistence type="predicted"/>
<evidence type="ECO:0000313" key="2">
    <source>
        <dbReference type="Proteomes" id="UP000030643"/>
    </source>
</evidence>
<sequence>MGTRFTESLFSRAKKFVENEGKKPMFLPGRVALKADEKPDKYGKLTISLWAVNDAHQLEFKIREVTHWYCYQNKFINLFNATDIITFVMKYIR</sequence>
<organism evidence="1 2">
    <name type="scientific">Weissella oryzae (strain DSM 25784 / JCM 18191 / LMG 30913 / SG25)</name>
    <dbReference type="NCBI Taxonomy" id="1329250"/>
    <lineage>
        <taxon>Bacteria</taxon>
        <taxon>Bacillati</taxon>
        <taxon>Bacillota</taxon>
        <taxon>Bacilli</taxon>
        <taxon>Lactobacillales</taxon>
        <taxon>Lactobacillaceae</taxon>
        <taxon>Weissella</taxon>
    </lineage>
</organism>
<protein>
    <submittedName>
        <fullName evidence="1">Uncharacterized protein</fullName>
    </submittedName>
</protein>
<dbReference type="OrthoDB" id="9853645at2"/>